<keyword evidence="5 8" id="KW-0472">Membrane</keyword>
<dbReference type="EMBL" id="OU963871">
    <property type="protein sequence ID" value="CAH0382875.1"/>
    <property type="molecule type" value="Genomic_DNA"/>
</dbReference>
<dbReference type="Proteomes" id="UP001152759">
    <property type="component" value="Chromosome 10"/>
</dbReference>
<comment type="subcellular location">
    <subcellularLocation>
        <location evidence="1">Cell membrane</location>
        <topology evidence="1">Multi-pass membrane protein</topology>
    </subcellularLocation>
</comment>
<evidence type="ECO:0000256" key="1">
    <source>
        <dbReference type="ARBA" id="ARBA00004651"/>
    </source>
</evidence>
<dbReference type="AlphaFoldDB" id="A0A9P0EZV6"/>
<organism evidence="9 10">
    <name type="scientific">Bemisia tabaci</name>
    <name type="common">Sweetpotato whitefly</name>
    <name type="synonym">Aleurodes tabaci</name>
    <dbReference type="NCBI Taxonomy" id="7038"/>
    <lineage>
        <taxon>Eukaryota</taxon>
        <taxon>Metazoa</taxon>
        <taxon>Ecdysozoa</taxon>
        <taxon>Arthropoda</taxon>
        <taxon>Hexapoda</taxon>
        <taxon>Insecta</taxon>
        <taxon>Pterygota</taxon>
        <taxon>Neoptera</taxon>
        <taxon>Paraneoptera</taxon>
        <taxon>Hemiptera</taxon>
        <taxon>Sternorrhyncha</taxon>
        <taxon>Aleyrodoidea</taxon>
        <taxon>Aleyrodidae</taxon>
        <taxon>Aleyrodinae</taxon>
        <taxon>Bemisia</taxon>
    </lineage>
</organism>
<keyword evidence="10" id="KW-1185">Reference proteome</keyword>
<dbReference type="InterPro" id="IPR052192">
    <property type="entry name" value="Insect_Ionotropic_Sensory_Rcpt"/>
</dbReference>
<name>A0A9P0EZV6_BEMTA</name>
<feature type="transmembrane region" description="Helical" evidence="8">
    <location>
        <begin position="313"/>
        <end position="334"/>
    </location>
</feature>
<keyword evidence="6" id="KW-0675">Receptor</keyword>
<feature type="transmembrane region" description="Helical" evidence="8">
    <location>
        <begin position="537"/>
        <end position="555"/>
    </location>
</feature>
<evidence type="ECO:0000256" key="3">
    <source>
        <dbReference type="ARBA" id="ARBA00022692"/>
    </source>
</evidence>
<keyword evidence="2" id="KW-1003">Cell membrane</keyword>
<keyword evidence="7" id="KW-0325">Glycoprotein</keyword>
<evidence type="ECO:0000256" key="7">
    <source>
        <dbReference type="ARBA" id="ARBA00023180"/>
    </source>
</evidence>
<dbReference type="GO" id="GO:0005886">
    <property type="term" value="C:plasma membrane"/>
    <property type="evidence" value="ECO:0007669"/>
    <property type="project" value="UniProtKB-SubCell"/>
</dbReference>
<evidence type="ECO:0000256" key="8">
    <source>
        <dbReference type="SAM" id="Phobius"/>
    </source>
</evidence>
<proteinExistence type="predicted"/>
<dbReference type="PANTHER" id="PTHR42643">
    <property type="entry name" value="IONOTROPIC RECEPTOR 20A-RELATED"/>
    <property type="match status" value="1"/>
</dbReference>
<evidence type="ECO:0000313" key="9">
    <source>
        <dbReference type="EMBL" id="CAH0382875.1"/>
    </source>
</evidence>
<accession>A0A9P0EZV6</accession>
<keyword evidence="3 8" id="KW-0812">Transmembrane</keyword>
<sequence length="588" mass="67679">MFLTSAELNGSVELSDSNFDLTRGLYTNRIWNSNNYLIFMLSEFDQGTFNSKTCVHSQERVCDFDPGSKRSANDYDAMVFCFKFFWRFFRGLKTIICHEGGCGRYDPFTESIVQCNREGNETYFDFSVANMHRKRLNVMFNDYRGSNVNDGHRGPFKSSVGTKILEELKASLNCTFLEFFYQGADHDAGQKLNLDLHMLHLYATIEEIDYSKFDFSVGVEMESMCILTPHSKLMPQFLVPFKVFTFAVWSFILVIAAVFVLKQYVFLKAQGGLFRGLYSETEIFQYSTSSSVYMIYAYFICGSPPRLLLGKLFTGKILFFVFIFSAFIISNIFLGGMTTLLTNTVQYPEIDTLKDLEDSDLFIQVPNVESAATYFAELGLSEKLRAKLSSVAEYNIDEETESFNTSILWEAYVSEREITVGSDQFAKNLRVTFENDAVLVDLPYSLRSETRVVGKRWPLWETFEYHVVEEYLKTYPTIFSCLKNSFLFPAFNKKMAQSLETGHFKAISGRNIYDQGMEVVAASPSDEEPRPYSLNDLQLPFLCLVAGLFLSFLVFSAEMMMEDFKNGAVFRQLRRFKNYLLTNKYIMK</sequence>
<protein>
    <recommendedName>
        <fullName evidence="11">Ionotropic receptor</fullName>
    </recommendedName>
</protein>
<evidence type="ECO:0000256" key="6">
    <source>
        <dbReference type="ARBA" id="ARBA00023170"/>
    </source>
</evidence>
<feature type="transmembrane region" description="Helical" evidence="8">
    <location>
        <begin position="243"/>
        <end position="263"/>
    </location>
</feature>
<feature type="transmembrane region" description="Helical" evidence="8">
    <location>
        <begin position="283"/>
        <end position="301"/>
    </location>
</feature>
<evidence type="ECO:0000256" key="4">
    <source>
        <dbReference type="ARBA" id="ARBA00022989"/>
    </source>
</evidence>
<dbReference type="PANTHER" id="PTHR42643:SF38">
    <property type="entry name" value="IONOTROPIC RECEPTOR 100A"/>
    <property type="match status" value="1"/>
</dbReference>
<keyword evidence="4 8" id="KW-1133">Transmembrane helix</keyword>
<evidence type="ECO:0000313" key="10">
    <source>
        <dbReference type="Proteomes" id="UP001152759"/>
    </source>
</evidence>
<reference evidence="9" key="1">
    <citation type="submission" date="2021-12" db="EMBL/GenBank/DDBJ databases">
        <authorList>
            <person name="King R."/>
        </authorList>
    </citation>
    <scope>NUCLEOTIDE SEQUENCE</scope>
</reference>
<gene>
    <name evidence="9" type="ORF">BEMITA_LOCUS2371</name>
</gene>
<evidence type="ECO:0000256" key="2">
    <source>
        <dbReference type="ARBA" id="ARBA00022475"/>
    </source>
</evidence>
<evidence type="ECO:0000256" key="5">
    <source>
        <dbReference type="ARBA" id="ARBA00023136"/>
    </source>
</evidence>
<evidence type="ECO:0008006" key="11">
    <source>
        <dbReference type="Google" id="ProtNLM"/>
    </source>
</evidence>